<keyword evidence="6 12" id="KW-0997">Cell inner membrane</keyword>
<evidence type="ECO:0000259" key="15">
    <source>
        <dbReference type="Pfam" id="PF18075"/>
    </source>
</evidence>
<evidence type="ECO:0000256" key="6">
    <source>
        <dbReference type="ARBA" id="ARBA00022519"/>
    </source>
</evidence>
<dbReference type="PIRSF" id="PIRSF003097">
    <property type="entry name" value="FtsX"/>
    <property type="match status" value="1"/>
</dbReference>
<dbReference type="GO" id="GO:0005886">
    <property type="term" value="C:plasma membrane"/>
    <property type="evidence" value="ECO:0007669"/>
    <property type="project" value="UniProtKB-SubCell"/>
</dbReference>
<evidence type="ECO:0000313" key="16">
    <source>
        <dbReference type="EMBL" id="RQW61510.1"/>
    </source>
</evidence>
<dbReference type="AlphaFoldDB" id="A0A3N9TBX9"/>
<dbReference type="PANTHER" id="PTHR47755:SF1">
    <property type="entry name" value="CELL DIVISION PROTEIN FTSX"/>
    <property type="match status" value="1"/>
</dbReference>
<evidence type="ECO:0000256" key="9">
    <source>
        <dbReference type="ARBA" id="ARBA00022989"/>
    </source>
</evidence>
<keyword evidence="11 12" id="KW-0131">Cell cycle</keyword>
<feature type="transmembrane region" description="Helical" evidence="13">
    <location>
        <begin position="293"/>
        <end position="312"/>
    </location>
</feature>
<keyword evidence="9 13" id="KW-1133">Transmembrane helix</keyword>
<feature type="transmembrane region" description="Helical" evidence="13">
    <location>
        <begin position="190"/>
        <end position="210"/>
    </location>
</feature>
<dbReference type="OrthoDB" id="9813411at2"/>
<dbReference type="Pfam" id="PF02687">
    <property type="entry name" value="FtsX"/>
    <property type="match status" value="1"/>
</dbReference>
<evidence type="ECO:0000256" key="5">
    <source>
        <dbReference type="ARBA" id="ARBA00022475"/>
    </source>
</evidence>
<evidence type="ECO:0000256" key="1">
    <source>
        <dbReference type="ARBA" id="ARBA00004429"/>
    </source>
</evidence>
<evidence type="ECO:0000259" key="14">
    <source>
        <dbReference type="Pfam" id="PF02687"/>
    </source>
</evidence>
<sequence>MAIKSKNQRLAKSRDKKGAQKDRFIMVHYRQAKQSFFDLWKRPMGNILTIAVISMALAMPACLYLLSKNVAIAANNVASSSQISVYLKEGTPEARVMIVKDNIERMNGVKSVNYISSQQGLDELSQASGFDQAISLLDDVSLPSVLVVSPANPDKTAIHALARSIGTDEDVTDVRLDEDWLTRLDALKNLASVVVLSLTCLMFAAVFLIVGNTLRFNVLANKDEIQTMKLIGATDRFILRPYLYSGMWFGCLGSLIAWILTAVLTVLMNGAVNQLATLYDSQYRLIGLSWDESLILLMIGTLIGCIAAKLSAQRHLKEIEPV</sequence>
<evidence type="ECO:0000256" key="3">
    <source>
        <dbReference type="ARBA" id="ARBA00011160"/>
    </source>
</evidence>
<keyword evidence="17" id="KW-1185">Reference proteome</keyword>
<evidence type="ECO:0000256" key="12">
    <source>
        <dbReference type="PIRNR" id="PIRNR003097"/>
    </source>
</evidence>
<dbReference type="EMBL" id="RJVQ01000012">
    <property type="protein sequence ID" value="RQW61510.1"/>
    <property type="molecule type" value="Genomic_DNA"/>
</dbReference>
<dbReference type="Proteomes" id="UP000281112">
    <property type="component" value="Unassembled WGS sequence"/>
</dbReference>
<dbReference type="RefSeq" id="WP_124938865.1">
    <property type="nucleotide sequence ID" value="NZ_RJVQ01000012.1"/>
</dbReference>
<dbReference type="GO" id="GO:0051301">
    <property type="term" value="P:cell division"/>
    <property type="evidence" value="ECO:0007669"/>
    <property type="project" value="UniProtKB-KW"/>
</dbReference>
<keyword evidence="10 12" id="KW-0472">Membrane</keyword>
<feature type="domain" description="ABC3 transporter permease C-terminal" evidence="14">
    <location>
        <begin position="198"/>
        <end position="308"/>
    </location>
</feature>
<accession>A0A3N9TBX9</accession>
<proteinExistence type="inferred from homology"/>
<gene>
    <name evidence="16" type="primary">ftsX</name>
    <name evidence="16" type="ORF">EES38_19415</name>
</gene>
<evidence type="ECO:0000256" key="13">
    <source>
        <dbReference type="SAM" id="Phobius"/>
    </source>
</evidence>
<comment type="similarity">
    <text evidence="2 12">Belongs to the ABC-4 integral membrane protein family. FtsX subfamily.</text>
</comment>
<keyword evidence="8 13" id="KW-0812">Transmembrane</keyword>
<dbReference type="GO" id="GO:0032153">
    <property type="term" value="C:cell division site"/>
    <property type="evidence" value="ECO:0007669"/>
    <property type="project" value="TreeGrafter"/>
</dbReference>
<comment type="function">
    <text evidence="12">Part of the ABC transporter FtsEX involved in cellular division.</text>
</comment>
<evidence type="ECO:0000313" key="17">
    <source>
        <dbReference type="Proteomes" id="UP000281112"/>
    </source>
</evidence>
<feature type="transmembrane region" description="Helical" evidence="13">
    <location>
        <begin position="47"/>
        <end position="66"/>
    </location>
</feature>
<evidence type="ECO:0000256" key="8">
    <source>
        <dbReference type="ARBA" id="ARBA00022692"/>
    </source>
</evidence>
<comment type="caution">
    <text evidence="16">The sequence shown here is derived from an EMBL/GenBank/DDBJ whole genome shotgun (WGS) entry which is preliminary data.</text>
</comment>
<dbReference type="PANTHER" id="PTHR47755">
    <property type="entry name" value="CELL DIVISION PROTEIN FTSX"/>
    <property type="match status" value="1"/>
</dbReference>
<feature type="domain" description="FtsX extracellular" evidence="15">
    <location>
        <begin position="82"/>
        <end position="174"/>
    </location>
</feature>
<comment type="subunit">
    <text evidence="3">Forms a membrane-associated complex with FtsE.</text>
</comment>
<keyword evidence="5 12" id="KW-1003">Cell membrane</keyword>
<dbReference type="InterPro" id="IPR047590">
    <property type="entry name" value="FtsX_proteobact-type"/>
</dbReference>
<comment type="subcellular location">
    <subcellularLocation>
        <location evidence="1">Cell inner membrane</location>
        <topology evidence="1">Multi-pass membrane protein</topology>
    </subcellularLocation>
</comment>
<evidence type="ECO:0000256" key="11">
    <source>
        <dbReference type="ARBA" id="ARBA00023306"/>
    </source>
</evidence>
<reference evidence="16 17" key="1">
    <citation type="submission" date="2018-11" db="EMBL/GenBank/DDBJ databases">
        <title>Vibrio LJC006 sp. nov., isolated from seawater during the bloom of the enteromorpha.</title>
        <authorList>
            <person name="Liang J."/>
        </authorList>
    </citation>
    <scope>NUCLEOTIDE SEQUENCE [LARGE SCALE GENOMIC DNA]</scope>
    <source>
        <strain evidence="16 17">LJC006</strain>
    </source>
</reference>
<dbReference type="InterPro" id="IPR004513">
    <property type="entry name" value="FtsX"/>
</dbReference>
<protein>
    <recommendedName>
        <fullName evidence="4 12">Cell division protein FtsX</fullName>
    </recommendedName>
</protein>
<evidence type="ECO:0000256" key="7">
    <source>
        <dbReference type="ARBA" id="ARBA00022618"/>
    </source>
</evidence>
<keyword evidence="7 12" id="KW-0132">Cell division</keyword>
<dbReference type="InterPro" id="IPR040690">
    <property type="entry name" value="FtsX_ECD"/>
</dbReference>
<evidence type="ECO:0000256" key="2">
    <source>
        <dbReference type="ARBA" id="ARBA00007379"/>
    </source>
</evidence>
<dbReference type="NCBIfam" id="TIGR00439">
    <property type="entry name" value="FtsX_Gneg"/>
    <property type="match status" value="1"/>
</dbReference>
<dbReference type="InterPro" id="IPR003838">
    <property type="entry name" value="ABC3_permease_C"/>
</dbReference>
<organism evidence="16 17">
    <name type="scientific">Vibrio viridaestus</name>
    <dbReference type="NCBI Taxonomy" id="2487322"/>
    <lineage>
        <taxon>Bacteria</taxon>
        <taxon>Pseudomonadati</taxon>
        <taxon>Pseudomonadota</taxon>
        <taxon>Gammaproteobacteria</taxon>
        <taxon>Vibrionales</taxon>
        <taxon>Vibrionaceae</taxon>
        <taxon>Vibrio</taxon>
    </lineage>
</organism>
<evidence type="ECO:0000256" key="10">
    <source>
        <dbReference type="ARBA" id="ARBA00023136"/>
    </source>
</evidence>
<name>A0A3N9TBX9_9VIBR</name>
<feature type="transmembrane region" description="Helical" evidence="13">
    <location>
        <begin position="247"/>
        <end position="272"/>
    </location>
</feature>
<dbReference type="Pfam" id="PF18075">
    <property type="entry name" value="FtsX_ECD"/>
    <property type="match status" value="1"/>
</dbReference>
<dbReference type="Gene3D" id="3.30.70.3040">
    <property type="match status" value="1"/>
</dbReference>
<evidence type="ECO:0000256" key="4">
    <source>
        <dbReference type="ARBA" id="ARBA00021907"/>
    </source>
</evidence>